<dbReference type="Gene3D" id="3.40.390.10">
    <property type="entry name" value="Collagenase (Catalytic Domain)"/>
    <property type="match status" value="1"/>
</dbReference>
<keyword evidence="3" id="KW-1185">Reference proteome</keyword>
<evidence type="ECO:0000256" key="1">
    <source>
        <dbReference type="SAM" id="SignalP"/>
    </source>
</evidence>
<dbReference type="InterPro" id="IPR024079">
    <property type="entry name" value="MetalloPept_cat_dom_sf"/>
</dbReference>
<feature type="chain" id="PRO_5024991598" description="Matrixin" evidence="1">
    <location>
        <begin position="27"/>
        <end position="201"/>
    </location>
</feature>
<organism evidence="2 3">
    <name type="scientific">Solirubrobacter pauli</name>
    <dbReference type="NCBI Taxonomy" id="166793"/>
    <lineage>
        <taxon>Bacteria</taxon>
        <taxon>Bacillati</taxon>
        <taxon>Actinomycetota</taxon>
        <taxon>Thermoleophilia</taxon>
        <taxon>Solirubrobacterales</taxon>
        <taxon>Solirubrobacteraceae</taxon>
        <taxon>Solirubrobacter</taxon>
    </lineage>
</organism>
<evidence type="ECO:0008006" key="4">
    <source>
        <dbReference type="Google" id="ProtNLM"/>
    </source>
</evidence>
<feature type="signal peptide" evidence="1">
    <location>
        <begin position="1"/>
        <end position="26"/>
    </location>
</feature>
<keyword evidence="1" id="KW-0732">Signal</keyword>
<name>A0A660LIW0_9ACTN</name>
<comment type="caution">
    <text evidence="2">The sequence shown here is derived from an EMBL/GenBank/DDBJ whole genome shotgun (WGS) entry which is preliminary data.</text>
</comment>
<dbReference type="SUPFAM" id="SSF55486">
    <property type="entry name" value="Metalloproteases ('zincins'), catalytic domain"/>
    <property type="match status" value="1"/>
</dbReference>
<dbReference type="AlphaFoldDB" id="A0A660LIW0"/>
<dbReference type="OrthoDB" id="5243084at2"/>
<evidence type="ECO:0000313" key="3">
    <source>
        <dbReference type="Proteomes" id="UP000278962"/>
    </source>
</evidence>
<dbReference type="EMBL" id="RBIL01000001">
    <property type="protein sequence ID" value="RKQ94040.1"/>
    <property type="molecule type" value="Genomic_DNA"/>
</dbReference>
<dbReference type="Proteomes" id="UP000278962">
    <property type="component" value="Unassembled WGS sequence"/>
</dbReference>
<dbReference type="GO" id="GO:0008237">
    <property type="term" value="F:metallopeptidase activity"/>
    <property type="evidence" value="ECO:0007669"/>
    <property type="project" value="InterPro"/>
</dbReference>
<sequence length="201" mass="21423">MRALACLGLVALLTLLLAPRMYTAVAGPTDHRWPDGVVHVYDASGMTGTMLVAAERWTRSGAKVDIRVVRDERQADVIVRRDDARLLDLCGRDCLGYSTSIGRPGDGSSEIVMRSSLGGAPRPLSVWVAAHELGHVLGLHHRDGHDCSVMSPRAFDTRCAPSLAATIPTQSELACVPAPADVDVAASIYGGAATLRDPRCR</sequence>
<reference evidence="2 3" key="1">
    <citation type="submission" date="2018-10" db="EMBL/GenBank/DDBJ databases">
        <title>Genomic Encyclopedia of Archaeal and Bacterial Type Strains, Phase II (KMG-II): from individual species to whole genera.</title>
        <authorList>
            <person name="Goeker M."/>
        </authorList>
    </citation>
    <scope>NUCLEOTIDE SEQUENCE [LARGE SCALE GENOMIC DNA]</scope>
    <source>
        <strain evidence="2 3">DSM 14954</strain>
    </source>
</reference>
<proteinExistence type="predicted"/>
<dbReference type="RefSeq" id="WP_121252698.1">
    <property type="nucleotide sequence ID" value="NZ_RBIL01000001.1"/>
</dbReference>
<gene>
    <name evidence="2" type="ORF">C8N24_3916</name>
</gene>
<evidence type="ECO:0000313" key="2">
    <source>
        <dbReference type="EMBL" id="RKQ94040.1"/>
    </source>
</evidence>
<accession>A0A660LIW0</accession>
<protein>
    <recommendedName>
        <fullName evidence="4">Matrixin</fullName>
    </recommendedName>
</protein>